<dbReference type="InterPro" id="IPR003961">
    <property type="entry name" value="FN3_dom"/>
</dbReference>
<dbReference type="InterPro" id="IPR036116">
    <property type="entry name" value="FN3_sf"/>
</dbReference>
<name>A0A0F9A0B4_9ZZZZ</name>
<sequence>MAFEHLKAVVTKVTRKRNIGAFTLSDQILTGVPTSITCTSHFGGTIHVTQVRVGWQDNTGGALKHRVYYRVSGATTWILATPSGVAAGTTTYDVTALDPVLVYQFAVTSWTQSTGTESTLSAIVTCFTTLRNTFIYHINETILAA</sequence>
<dbReference type="PROSITE" id="PS50853">
    <property type="entry name" value="FN3"/>
    <property type="match status" value="1"/>
</dbReference>
<accession>A0A0F9A0B4</accession>
<evidence type="ECO:0000259" key="1">
    <source>
        <dbReference type="PROSITE" id="PS50853"/>
    </source>
</evidence>
<reference evidence="2" key="1">
    <citation type="journal article" date="2015" name="Nature">
        <title>Complex archaea that bridge the gap between prokaryotes and eukaryotes.</title>
        <authorList>
            <person name="Spang A."/>
            <person name="Saw J.H."/>
            <person name="Jorgensen S.L."/>
            <person name="Zaremba-Niedzwiedzka K."/>
            <person name="Martijn J."/>
            <person name="Lind A.E."/>
            <person name="van Eijk R."/>
            <person name="Schleper C."/>
            <person name="Guy L."/>
            <person name="Ettema T.J."/>
        </authorList>
    </citation>
    <scope>NUCLEOTIDE SEQUENCE</scope>
</reference>
<protein>
    <recommendedName>
        <fullName evidence="1">Fibronectin type-III domain-containing protein</fullName>
    </recommendedName>
</protein>
<dbReference type="InterPro" id="IPR013783">
    <property type="entry name" value="Ig-like_fold"/>
</dbReference>
<dbReference type="SUPFAM" id="SSF49265">
    <property type="entry name" value="Fibronectin type III"/>
    <property type="match status" value="1"/>
</dbReference>
<organism evidence="2">
    <name type="scientific">marine sediment metagenome</name>
    <dbReference type="NCBI Taxonomy" id="412755"/>
    <lineage>
        <taxon>unclassified sequences</taxon>
        <taxon>metagenomes</taxon>
        <taxon>ecological metagenomes</taxon>
    </lineage>
</organism>
<evidence type="ECO:0000313" key="2">
    <source>
        <dbReference type="EMBL" id="KKK99667.1"/>
    </source>
</evidence>
<proteinExistence type="predicted"/>
<gene>
    <name evidence="2" type="ORF">LCGC14_2630450</name>
</gene>
<dbReference type="AlphaFoldDB" id="A0A0F9A0B4"/>
<comment type="caution">
    <text evidence="2">The sequence shown here is derived from an EMBL/GenBank/DDBJ whole genome shotgun (WGS) entry which is preliminary data.</text>
</comment>
<dbReference type="EMBL" id="LAZR01045106">
    <property type="protein sequence ID" value="KKK99667.1"/>
    <property type="molecule type" value="Genomic_DNA"/>
</dbReference>
<dbReference type="Gene3D" id="2.60.40.10">
    <property type="entry name" value="Immunoglobulins"/>
    <property type="match status" value="1"/>
</dbReference>
<feature type="domain" description="Fibronectin type-III" evidence="1">
    <location>
        <begin position="32"/>
        <end position="132"/>
    </location>
</feature>